<feature type="transmembrane region" description="Helical" evidence="2">
    <location>
        <begin position="98"/>
        <end position="118"/>
    </location>
</feature>
<reference evidence="4 5" key="1">
    <citation type="submission" date="2017-09" db="EMBL/GenBank/DDBJ databases">
        <title>Comparative genomics of rhizobia isolated from Phaseolus vulgaris in China.</title>
        <authorList>
            <person name="Tong W."/>
        </authorList>
    </citation>
    <scope>NUCLEOTIDE SEQUENCE [LARGE SCALE GENOMIC DNA]</scope>
    <source>
        <strain evidence="4 5">C5</strain>
    </source>
</reference>
<protein>
    <submittedName>
        <fullName evidence="4">Prepilin peptidase</fullName>
    </submittedName>
</protein>
<dbReference type="GO" id="GO:0004190">
    <property type="term" value="F:aspartic-type endopeptidase activity"/>
    <property type="evidence" value="ECO:0007669"/>
    <property type="project" value="InterPro"/>
</dbReference>
<feature type="transmembrane region" description="Helical" evidence="2">
    <location>
        <begin position="130"/>
        <end position="150"/>
    </location>
</feature>
<keyword evidence="2" id="KW-1133">Transmembrane helix</keyword>
<evidence type="ECO:0000256" key="2">
    <source>
        <dbReference type="SAM" id="Phobius"/>
    </source>
</evidence>
<evidence type="ECO:0000256" key="1">
    <source>
        <dbReference type="ARBA" id="ARBA00005801"/>
    </source>
</evidence>
<keyword evidence="2" id="KW-0812">Transmembrane</keyword>
<dbReference type="Gene3D" id="1.20.120.1220">
    <property type="match status" value="1"/>
</dbReference>
<gene>
    <name evidence="4" type="ORF">CO666_32670</name>
</gene>
<feature type="domain" description="Prepilin type IV endopeptidase peptidase" evidence="3">
    <location>
        <begin position="7"/>
        <end position="115"/>
    </location>
</feature>
<dbReference type="Pfam" id="PF01478">
    <property type="entry name" value="Peptidase_A24"/>
    <property type="match status" value="1"/>
</dbReference>
<dbReference type="EMBL" id="NWSV01000054">
    <property type="protein sequence ID" value="PDT00059.1"/>
    <property type="molecule type" value="Genomic_DNA"/>
</dbReference>
<dbReference type="InterPro" id="IPR000045">
    <property type="entry name" value="Prepilin_IV_endopep_pep"/>
</dbReference>
<keyword evidence="2" id="KW-0472">Membrane</keyword>
<accession>A0A2A6J1J6</accession>
<dbReference type="GO" id="GO:0005886">
    <property type="term" value="C:plasma membrane"/>
    <property type="evidence" value="ECO:0007669"/>
    <property type="project" value="TreeGrafter"/>
</dbReference>
<dbReference type="PANTHER" id="PTHR30487">
    <property type="entry name" value="TYPE 4 PREPILIN-LIKE PROTEINS LEADER PEPTIDE-PROCESSING ENZYME"/>
    <property type="match status" value="1"/>
</dbReference>
<keyword evidence="5" id="KW-1185">Reference proteome</keyword>
<organism evidence="4 5">
    <name type="scientific">Rhizobium chutanense</name>
    <dbReference type="NCBI Taxonomy" id="2035448"/>
    <lineage>
        <taxon>Bacteria</taxon>
        <taxon>Pseudomonadati</taxon>
        <taxon>Pseudomonadota</taxon>
        <taxon>Alphaproteobacteria</taxon>
        <taxon>Hyphomicrobiales</taxon>
        <taxon>Rhizobiaceae</taxon>
        <taxon>Rhizobium/Agrobacterium group</taxon>
        <taxon>Rhizobium</taxon>
    </lineage>
</organism>
<evidence type="ECO:0000259" key="3">
    <source>
        <dbReference type="Pfam" id="PF01478"/>
    </source>
</evidence>
<dbReference type="InterPro" id="IPR050882">
    <property type="entry name" value="Prepilin_peptidase/N-MTase"/>
</dbReference>
<evidence type="ECO:0000313" key="4">
    <source>
        <dbReference type="EMBL" id="PDT00059.1"/>
    </source>
</evidence>
<comment type="caution">
    <text evidence="4">The sequence shown here is derived from an EMBL/GenBank/DDBJ whole genome shotgun (WGS) entry which is preliminary data.</text>
</comment>
<proteinExistence type="inferred from homology"/>
<sequence length="155" mass="17307">MLIPFAIILAMCMLAIGYIDFRRLVIPDWLNIIVVVVGIVFRLQFGYLTLLAALLFGALVLLLFWGLRYVHWRVRGVVGLGLGDVKLAGAAAVWLDPWIFPVFMFVASAVALLYFCVAARRSADIMSLRVPFGPFLAFALFATWNFNIFYGQAIG</sequence>
<dbReference type="AlphaFoldDB" id="A0A2A6J1J6"/>
<dbReference type="PANTHER" id="PTHR30487:SF0">
    <property type="entry name" value="PREPILIN LEADER PEPTIDASE_N-METHYLTRANSFERASE-RELATED"/>
    <property type="match status" value="1"/>
</dbReference>
<evidence type="ECO:0000313" key="5">
    <source>
        <dbReference type="Proteomes" id="UP000220768"/>
    </source>
</evidence>
<dbReference type="Proteomes" id="UP000220768">
    <property type="component" value="Unassembled WGS sequence"/>
</dbReference>
<comment type="similarity">
    <text evidence="1">Belongs to the peptidase A24 family.</text>
</comment>
<dbReference type="GO" id="GO:0006465">
    <property type="term" value="P:signal peptide processing"/>
    <property type="evidence" value="ECO:0007669"/>
    <property type="project" value="TreeGrafter"/>
</dbReference>
<name>A0A2A6J1J6_9HYPH</name>
<feature type="transmembrane region" description="Helical" evidence="2">
    <location>
        <begin position="24"/>
        <end position="41"/>
    </location>
</feature>
<feature type="transmembrane region" description="Helical" evidence="2">
    <location>
        <begin position="48"/>
        <end position="67"/>
    </location>
</feature>